<gene>
    <name evidence="2" type="ordered locus">Kole_0431</name>
</gene>
<proteinExistence type="predicted"/>
<dbReference type="PANTHER" id="PTHR36178">
    <property type="entry name" value="SLR0625 PROTEIN"/>
    <property type="match status" value="1"/>
</dbReference>
<feature type="transmembrane region" description="Helical" evidence="1">
    <location>
        <begin position="213"/>
        <end position="234"/>
    </location>
</feature>
<reference evidence="2 3" key="1">
    <citation type="submission" date="2009-06" db="EMBL/GenBank/DDBJ databases">
        <title>Complete sequence of Thermotogales bacterium TBF 19.5.1.</title>
        <authorList>
            <consortium name="US DOE Joint Genome Institute"/>
            <person name="Lucas S."/>
            <person name="Copeland A."/>
            <person name="Lapidus A."/>
            <person name="Glavina del Rio T."/>
            <person name="Tice H."/>
            <person name="Bruce D."/>
            <person name="Goodwin L."/>
            <person name="Pitluck S."/>
            <person name="Chertkov O."/>
            <person name="Brettin T."/>
            <person name="Detter J.C."/>
            <person name="Han C."/>
            <person name="Schmutz J."/>
            <person name="Larimer F."/>
            <person name="Land M."/>
            <person name="Hauser L."/>
            <person name="Kyrpides N."/>
            <person name="Ovchinnikova G."/>
            <person name="Noll K."/>
        </authorList>
    </citation>
    <scope>NUCLEOTIDE SEQUENCE [LARGE SCALE GENOMIC DNA]</scope>
    <source>
        <strain evidence="3">ATCC BAA-1733 / DSM 21960 / TBF 19.5.1</strain>
    </source>
</reference>
<dbReference type="OrthoDB" id="9801557at2"/>
<dbReference type="GO" id="GO:0016020">
    <property type="term" value="C:membrane"/>
    <property type="evidence" value="ECO:0007669"/>
    <property type="project" value="InterPro"/>
</dbReference>
<feature type="transmembrane region" description="Helical" evidence="1">
    <location>
        <begin position="390"/>
        <end position="410"/>
    </location>
</feature>
<feature type="transmembrane region" description="Helical" evidence="1">
    <location>
        <begin position="317"/>
        <end position="340"/>
    </location>
</feature>
<feature type="transmembrane region" description="Helical" evidence="1">
    <location>
        <begin position="288"/>
        <end position="311"/>
    </location>
</feature>
<dbReference type="InterPro" id="IPR004445">
    <property type="entry name" value="GltS"/>
</dbReference>
<dbReference type="GO" id="GO:0015813">
    <property type="term" value="P:L-glutamate transmembrane transport"/>
    <property type="evidence" value="ECO:0007669"/>
    <property type="project" value="InterPro"/>
</dbReference>
<dbReference type="PANTHER" id="PTHR36178:SF1">
    <property type="entry name" value="SODIUM_GLUTAMATE SYMPORTER"/>
    <property type="match status" value="1"/>
</dbReference>
<dbReference type="EMBL" id="CP001634">
    <property type="protein sequence ID" value="ACR79154.1"/>
    <property type="molecule type" value="Genomic_DNA"/>
</dbReference>
<evidence type="ECO:0000256" key="1">
    <source>
        <dbReference type="SAM" id="Phobius"/>
    </source>
</evidence>
<feature type="transmembrane region" description="Helical" evidence="1">
    <location>
        <begin position="33"/>
        <end position="52"/>
    </location>
</feature>
<feature type="transmembrane region" description="Helical" evidence="1">
    <location>
        <begin position="92"/>
        <end position="115"/>
    </location>
</feature>
<keyword evidence="1" id="KW-0472">Membrane</keyword>
<name>C5CE46_KOSOT</name>
<dbReference type="KEGG" id="kol:Kole_0431"/>
<dbReference type="AlphaFoldDB" id="C5CE46"/>
<dbReference type="GO" id="GO:0015501">
    <property type="term" value="F:glutamate:sodium symporter activity"/>
    <property type="evidence" value="ECO:0007669"/>
    <property type="project" value="InterPro"/>
</dbReference>
<organism evidence="2 3">
    <name type="scientific">Kosmotoga olearia (strain ATCC BAA-1733 / DSM 21960 / TBF 19.5.1)</name>
    <dbReference type="NCBI Taxonomy" id="521045"/>
    <lineage>
        <taxon>Bacteria</taxon>
        <taxon>Thermotogati</taxon>
        <taxon>Thermotogota</taxon>
        <taxon>Thermotogae</taxon>
        <taxon>Kosmotogales</taxon>
        <taxon>Kosmotogaceae</taxon>
        <taxon>Kosmotoga</taxon>
    </lineage>
</organism>
<keyword evidence="1" id="KW-1133">Transmembrane helix</keyword>
<sequence length="444" mass="49376">MYWSMIDNFIYISIFFAIAIILKRFLPFLRKFIIPNAILAGFIGLILGPNLFKVVPLDYEKLGQTIYHLMGIGFISLALRKTKSRKTRSTMNAGFIIVSTYLFQGIIGMIMAYGFNLFNKNVSPIIGLLLPLGFGQGPGQAFSIGSQWEKLGLLNGSSIGLAVAAAGFTWATIGGIIFLNIFAHGNHKKPRVKVIEKKVLEVKDYEFSDMDGMTIQLVIIGGIYFAVMVFLTLLEKVLAPLGALGETFATVMWGFHFVFGAIFAMLFRKIYDKLHEKGITSENYLNNFILQRIAGGVFDFMVAASISAVVYAKISTVFFPLFVITFLGGIFTYIYISYVVKKTMKDYIVENTLAFFGMLTGTISTGMALLREVDPALETGTAENLVFGSGFSIFVGIPMIAVLNVPAFALRTGNSVYFLYTLLTMLAYGFFLYIVWFRRFSKST</sequence>
<feature type="transmembrane region" description="Helical" evidence="1">
    <location>
        <begin position="6"/>
        <end position="26"/>
    </location>
</feature>
<accession>C5CE46</accession>
<feature type="transmembrane region" description="Helical" evidence="1">
    <location>
        <begin position="159"/>
        <end position="183"/>
    </location>
</feature>
<evidence type="ECO:0000313" key="2">
    <source>
        <dbReference type="EMBL" id="ACR79154.1"/>
    </source>
</evidence>
<feature type="transmembrane region" description="Helical" evidence="1">
    <location>
        <begin position="246"/>
        <end position="267"/>
    </location>
</feature>
<dbReference type="Proteomes" id="UP000002382">
    <property type="component" value="Chromosome"/>
</dbReference>
<keyword evidence="1" id="KW-0812">Transmembrane</keyword>
<dbReference type="RefSeq" id="WP_012744941.1">
    <property type="nucleotide sequence ID" value="NC_012785.1"/>
</dbReference>
<feature type="transmembrane region" description="Helical" evidence="1">
    <location>
        <begin position="352"/>
        <end position="370"/>
    </location>
</feature>
<dbReference type="eggNOG" id="COG0786">
    <property type="taxonomic scope" value="Bacteria"/>
</dbReference>
<evidence type="ECO:0000313" key="3">
    <source>
        <dbReference type="Proteomes" id="UP000002382"/>
    </source>
</evidence>
<protein>
    <submittedName>
        <fullName evidence="2">Na+/glutamate symporter-like protein</fullName>
    </submittedName>
</protein>
<dbReference type="STRING" id="521045.Kole_0431"/>
<feature type="transmembrane region" description="Helical" evidence="1">
    <location>
        <begin position="417"/>
        <end position="436"/>
    </location>
</feature>
<reference evidence="2 3" key="2">
    <citation type="journal article" date="2011" name="J. Bacteriol.">
        <title>Genome Sequence of Kosmotoga olearia Strain TBF 19.5.1, a Thermophilic Bacterium with a Wide Growth Temperature Range, Isolated from the Troll B Oil Platform in the North Sea.</title>
        <authorList>
            <person name="Swithers K.S."/>
            <person name="Dipippo J.L."/>
            <person name="Bruce D.C."/>
            <person name="Detter C."/>
            <person name="Tapia R."/>
            <person name="Han S."/>
            <person name="Goodwin L.A."/>
            <person name="Han J."/>
            <person name="Woyke T."/>
            <person name="Pitluck S."/>
            <person name="Pennacchio L."/>
            <person name="Nolan M."/>
            <person name="Mikhailova N."/>
            <person name="Land M.L."/>
            <person name="Nesbo C.L."/>
            <person name="Gogarten J.P."/>
            <person name="Noll K.M."/>
        </authorList>
    </citation>
    <scope>NUCLEOTIDE SEQUENCE [LARGE SCALE GENOMIC DNA]</scope>
    <source>
        <strain evidence="3">ATCC BAA-1733 / DSM 21960 / TBF 19.5.1</strain>
    </source>
</reference>
<keyword evidence="3" id="KW-1185">Reference proteome</keyword>
<feature type="transmembrane region" description="Helical" evidence="1">
    <location>
        <begin position="64"/>
        <end position="80"/>
    </location>
</feature>
<dbReference type="HOGENOM" id="CLU_034503_1_0_0"/>